<evidence type="ECO:0000313" key="6">
    <source>
        <dbReference type="EMBL" id="KAA6415656.1"/>
    </source>
</evidence>
<dbReference type="InterPro" id="IPR056884">
    <property type="entry name" value="NPHP3-like_N"/>
</dbReference>
<feature type="repeat" description="ANK" evidence="3">
    <location>
        <begin position="1226"/>
        <end position="1258"/>
    </location>
</feature>
<feature type="repeat" description="ANK" evidence="3">
    <location>
        <begin position="1097"/>
        <end position="1126"/>
    </location>
</feature>
<dbReference type="PANTHER" id="PTHR24171:SF10">
    <property type="entry name" value="ANKYRIN REPEAT DOMAIN-CONTAINING PROTEIN 29-LIKE"/>
    <property type="match status" value="1"/>
</dbReference>
<dbReference type="Pfam" id="PF12796">
    <property type="entry name" value="Ank_2"/>
    <property type="match status" value="6"/>
</dbReference>
<feature type="repeat" description="ANK" evidence="3">
    <location>
        <begin position="866"/>
        <end position="895"/>
    </location>
</feature>
<sequence length="1601" mass="173600">MTVPRLGVGVLHEPSNPPAAVVDIVFVHGLTGEPANTWLHTASGMYWPATLLSRDVPNSRILSFGYDADVINFWTPTSQNRIGNHAVNLLGGLTRLREKSDTEYRKVIFVTHSLGGLVTQDCLCLSRSHPEKHLQQISSCTIGIVFLGTPHHGADLAAWAKFGSTIAKTIKHVNSDIVSVLKPGSEMLARVQDGFHGLLRLRRNEESEIAVTCFFEELPLPLVGKVVEMESAILPGYASYGIHANHMDMTKFDNKDNAGYESVLGELRRWVKGLQPALGTAPTVRVKALTRKPETRAQDRRDDKEAELLETLASDYKSDKDSISWRDSTYSRLLWVSAGPGCGKSVLSRALIDERRVCKNTMDSTVCYFFFKDGQEQRTHGTDALSAVLHQLFENTGLITYALPSYRNYGKKLRDAFSELWEILVRSARDSEVGEIVCVLDALDECEQNARKQLTEKLVSFFSQTEPHDNHSFALKFLITSRPYDDLEQNLEPLSGVSTYLHFDGDDKSQRIGQEINLVIDAKIPSIAGDFSDVDRKRISQRLKKMDNRTYLWLFLTIDIIAGSRSKFRKVSSIDSLLSDLPSKISDAYERILTRSSDEAQARILLHLIVAARRPLSLDEANVALTLATNEGNCTSYKKLDLWSLRTFKSAIQNMCGLFVSVRDGKLSLIHQTAREFLVRNTKLPELRSDKWQGCLDMATAHGTLSQVCLGYLNLDDFASISRGQLDQDCTQQGDKSYCLLDYAALNWAVHYISQDSKRAKDSWRAAQKLCNILLPQKSYWFEIYCDSVNMRYDWRSDWTSLGIASLLGLTYVAESFLDEGADINAQGGRYGNALQAASERGHDQVVRMLLDKGADVNAQGGVYGNALQAASEEGHDQVVRMLLDKGADVNAQGGGYGNALQAASERGHDQVVRMLLDKGADVNAQGGGYGNALYAASSRGSDQVVRMLLDKGADVNAQGGRYGNALQAASERGHDQVVRMLLDKGADVNAQGGVYGNALQAASEEGHDQVVRMLLDKGADVNAQGGRYGNALQAASERGHDQVVRMLLDKGADINAQGGVYGNALQAASERGHDQVVRMLLDKGADVNAQGGMYGNALYAASSRGHDQVVRMLLDRGADVNAQGGRYGNALYAASSRGSDQVVRMLLDKGADVNAQGGRYGNALQAASERGHDQVVRMLLDKGADVNAQGGVYGNALQAASEEGHDQVVRMLLDKGADVNAQGGRYGNALQAASERGHDQVVRMLLDKGADVNAQGERYGNALQAASERGHDQVVRMLLDKGADINAQGGVYGNALQAASERGHDQVVRMLLDKGADVNAQGGMYGNALYAWSERGHDQVVRMLLDKGADVNAQGGVYGNALQAASERGHDQVVRMLLDKGADVNAQGGVYGNALQAASEEGHDQVVRMLLDKGADVNAQGGGYGNALYAASSRGSDQVVRMLLDKGADVNAQGGMDGNALQAASEEGHDQVVRMLLDKGADVNAQGGMYGNALYAASSRGHDQVVRMLLDRGADVVEAQGEVYDTALFAASSRGHDQVVRMLLDKGADVNAQGGMYGNALQAASEGGHDQVVQMLLDEGADINAQGGRYGHALYPAWRS</sequence>
<feature type="repeat" description="ANK" evidence="3">
    <location>
        <begin position="830"/>
        <end position="862"/>
    </location>
</feature>
<dbReference type="InterPro" id="IPR029058">
    <property type="entry name" value="AB_hydrolase_fold"/>
</dbReference>
<feature type="repeat" description="ANK" evidence="3">
    <location>
        <begin position="1127"/>
        <end position="1159"/>
    </location>
</feature>
<feature type="repeat" description="ANK" evidence="3">
    <location>
        <begin position="998"/>
        <end position="1027"/>
    </location>
</feature>
<feature type="repeat" description="ANK" evidence="3">
    <location>
        <begin position="1427"/>
        <end position="1456"/>
    </location>
</feature>
<dbReference type="InterPro" id="IPR054471">
    <property type="entry name" value="GPIID_WHD"/>
</dbReference>
<evidence type="ECO:0000256" key="1">
    <source>
        <dbReference type="ARBA" id="ARBA00022737"/>
    </source>
</evidence>
<evidence type="ECO:0000256" key="3">
    <source>
        <dbReference type="PROSITE-ProRule" id="PRU00023"/>
    </source>
</evidence>
<feature type="repeat" description="ANK" evidence="3">
    <location>
        <begin position="1560"/>
        <end position="1589"/>
    </location>
</feature>
<accession>A0A5M8Q0I9</accession>
<keyword evidence="2 3" id="KW-0040">ANK repeat</keyword>
<feature type="repeat" description="ANK" evidence="3">
    <location>
        <begin position="1361"/>
        <end position="1390"/>
    </location>
</feature>
<feature type="repeat" description="ANK" evidence="3">
    <location>
        <begin position="1028"/>
        <end position="1060"/>
    </location>
</feature>
<feature type="repeat" description="ANK" evidence="3">
    <location>
        <begin position="1328"/>
        <end position="1357"/>
    </location>
</feature>
<evidence type="ECO:0000256" key="2">
    <source>
        <dbReference type="ARBA" id="ARBA00023043"/>
    </source>
</evidence>
<dbReference type="Gene3D" id="3.40.50.1820">
    <property type="entry name" value="alpha/beta hydrolase"/>
    <property type="match status" value="1"/>
</dbReference>
<comment type="caution">
    <text evidence="6">The sequence shown here is derived from an EMBL/GenBank/DDBJ whole genome shotgun (WGS) entry which is preliminary data.</text>
</comment>
<feature type="repeat" description="ANK" evidence="3">
    <location>
        <begin position="1196"/>
        <end position="1225"/>
    </location>
</feature>
<feature type="repeat" description="ANK" evidence="3">
    <location>
        <begin position="1394"/>
        <end position="1423"/>
    </location>
</feature>
<keyword evidence="1" id="KW-0677">Repeat</keyword>
<feature type="repeat" description="ANK" evidence="3">
    <location>
        <begin position="1457"/>
        <end position="1489"/>
    </location>
</feature>
<feature type="repeat" description="ANK" evidence="3">
    <location>
        <begin position="1064"/>
        <end position="1093"/>
    </location>
</feature>
<protein>
    <submittedName>
        <fullName evidence="6">Uncharacterized protein</fullName>
    </submittedName>
</protein>
<evidence type="ECO:0000259" key="5">
    <source>
        <dbReference type="Pfam" id="PF24883"/>
    </source>
</evidence>
<evidence type="ECO:0000259" key="4">
    <source>
        <dbReference type="Pfam" id="PF22939"/>
    </source>
</evidence>
<evidence type="ECO:0000313" key="7">
    <source>
        <dbReference type="Proteomes" id="UP000324767"/>
    </source>
</evidence>
<name>A0A5M8Q0I9_9LECA</name>
<reference evidence="6 7" key="1">
    <citation type="submission" date="2019-09" db="EMBL/GenBank/DDBJ databases">
        <title>The hologenome of the rock-dwelling lichen Lasallia pustulata.</title>
        <authorList>
            <person name="Greshake Tzovaras B."/>
            <person name="Segers F."/>
            <person name="Bicker A."/>
            <person name="Dal Grande F."/>
            <person name="Otte J."/>
            <person name="Hankeln T."/>
            <person name="Schmitt I."/>
            <person name="Ebersberger I."/>
        </authorList>
    </citation>
    <scope>NUCLEOTIDE SEQUENCE [LARGE SCALE GENOMIC DNA]</scope>
    <source>
        <strain evidence="6">A1-1</strain>
    </source>
</reference>
<dbReference type="Pfam" id="PF00023">
    <property type="entry name" value="Ank"/>
    <property type="match status" value="6"/>
</dbReference>
<feature type="repeat" description="ANK" evidence="3">
    <location>
        <begin position="962"/>
        <end position="994"/>
    </location>
</feature>
<feature type="repeat" description="ANK" evidence="3">
    <location>
        <begin position="1295"/>
        <end position="1324"/>
    </location>
</feature>
<feature type="domain" description="Nephrocystin 3-like N-terminal" evidence="5">
    <location>
        <begin position="320"/>
        <end position="482"/>
    </location>
</feature>
<dbReference type="SMART" id="SM00248">
    <property type="entry name" value="ANK"/>
    <property type="match status" value="24"/>
</dbReference>
<dbReference type="EMBL" id="VXIT01000001">
    <property type="protein sequence ID" value="KAA6415656.1"/>
    <property type="molecule type" value="Genomic_DNA"/>
</dbReference>
<dbReference type="InterPro" id="IPR027417">
    <property type="entry name" value="P-loop_NTPase"/>
</dbReference>
<dbReference type="Gene3D" id="1.25.40.20">
    <property type="entry name" value="Ankyrin repeat-containing domain"/>
    <property type="match status" value="7"/>
</dbReference>
<dbReference type="Pfam" id="PF22939">
    <property type="entry name" value="WHD_GPIID"/>
    <property type="match status" value="1"/>
</dbReference>
<dbReference type="PANTHER" id="PTHR24171">
    <property type="entry name" value="ANKYRIN REPEAT DOMAIN-CONTAINING PROTEIN 39-RELATED"/>
    <property type="match status" value="1"/>
</dbReference>
<feature type="domain" description="GPI inositol-deacylase winged helix" evidence="4">
    <location>
        <begin position="590"/>
        <end position="682"/>
    </location>
</feature>
<feature type="repeat" description="ANK" evidence="3">
    <location>
        <begin position="1259"/>
        <end position="1291"/>
    </location>
</feature>
<dbReference type="InterPro" id="IPR036770">
    <property type="entry name" value="Ankyrin_rpt-contain_sf"/>
</dbReference>
<proteinExistence type="predicted"/>
<gene>
    <name evidence="6" type="ORF">FRX48_00372</name>
</gene>
<feature type="repeat" description="ANK" evidence="3">
    <location>
        <begin position="1524"/>
        <end position="1556"/>
    </location>
</feature>
<dbReference type="SUPFAM" id="SSF53474">
    <property type="entry name" value="alpha/beta-Hydrolases"/>
    <property type="match status" value="1"/>
</dbReference>
<organism evidence="6 7">
    <name type="scientific">Lasallia pustulata</name>
    <dbReference type="NCBI Taxonomy" id="136370"/>
    <lineage>
        <taxon>Eukaryota</taxon>
        <taxon>Fungi</taxon>
        <taxon>Dikarya</taxon>
        <taxon>Ascomycota</taxon>
        <taxon>Pezizomycotina</taxon>
        <taxon>Lecanoromycetes</taxon>
        <taxon>OSLEUM clade</taxon>
        <taxon>Umbilicariomycetidae</taxon>
        <taxon>Umbilicariales</taxon>
        <taxon>Umbilicariaceae</taxon>
        <taxon>Lasallia</taxon>
    </lineage>
</organism>
<dbReference type="OrthoDB" id="163438at2759"/>
<feature type="repeat" description="ANK" evidence="3">
    <location>
        <begin position="1493"/>
        <end position="1517"/>
    </location>
</feature>
<dbReference type="SUPFAM" id="SSF52540">
    <property type="entry name" value="P-loop containing nucleoside triphosphate hydrolases"/>
    <property type="match status" value="1"/>
</dbReference>
<feature type="repeat" description="ANK" evidence="3">
    <location>
        <begin position="899"/>
        <end position="928"/>
    </location>
</feature>
<dbReference type="SUPFAM" id="SSF48403">
    <property type="entry name" value="Ankyrin repeat"/>
    <property type="match status" value="3"/>
</dbReference>
<dbReference type="Pfam" id="PF24883">
    <property type="entry name" value="NPHP3_N"/>
    <property type="match status" value="1"/>
</dbReference>
<feature type="repeat" description="ANK" evidence="3">
    <location>
        <begin position="932"/>
        <end position="961"/>
    </location>
</feature>
<dbReference type="Gene3D" id="3.40.50.300">
    <property type="entry name" value="P-loop containing nucleotide triphosphate hydrolases"/>
    <property type="match status" value="1"/>
</dbReference>
<dbReference type="PROSITE" id="PS50088">
    <property type="entry name" value="ANK_REPEAT"/>
    <property type="match status" value="23"/>
</dbReference>
<feature type="repeat" description="ANK" evidence="3">
    <location>
        <begin position="1160"/>
        <end position="1192"/>
    </location>
</feature>
<dbReference type="Proteomes" id="UP000324767">
    <property type="component" value="Unassembled WGS sequence"/>
</dbReference>
<dbReference type="InterPro" id="IPR002110">
    <property type="entry name" value="Ankyrin_rpt"/>
</dbReference>
<dbReference type="PROSITE" id="PS50297">
    <property type="entry name" value="ANK_REP_REGION"/>
    <property type="match status" value="22"/>
</dbReference>